<dbReference type="InterPro" id="IPR005512">
    <property type="entry name" value="PRONE_dom"/>
</dbReference>
<reference evidence="5 6" key="1">
    <citation type="submission" date="2020-08" db="EMBL/GenBank/DDBJ databases">
        <title>Plant Genome Project.</title>
        <authorList>
            <person name="Zhang R.-G."/>
        </authorList>
    </citation>
    <scope>NUCLEOTIDE SEQUENCE [LARGE SCALE GENOMIC DNA]</scope>
    <source>
        <tissue evidence="5">Rhizome</tissue>
    </source>
</reference>
<organism evidence="5 6">
    <name type="scientific">Zingiber officinale</name>
    <name type="common">Ginger</name>
    <name type="synonym">Amomum zingiber</name>
    <dbReference type="NCBI Taxonomy" id="94328"/>
    <lineage>
        <taxon>Eukaryota</taxon>
        <taxon>Viridiplantae</taxon>
        <taxon>Streptophyta</taxon>
        <taxon>Embryophyta</taxon>
        <taxon>Tracheophyta</taxon>
        <taxon>Spermatophyta</taxon>
        <taxon>Magnoliopsida</taxon>
        <taxon>Liliopsida</taxon>
        <taxon>Zingiberales</taxon>
        <taxon>Zingiberaceae</taxon>
        <taxon>Zingiber</taxon>
    </lineage>
</organism>
<feature type="compositionally biased region" description="Basic and acidic residues" evidence="3">
    <location>
        <begin position="13"/>
        <end position="23"/>
    </location>
</feature>
<feature type="compositionally biased region" description="Low complexity" evidence="3">
    <location>
        <begin position="38"/>
        <end position="52"/>
    </location>
</feature>
<keyword evidence="6" id="KW-1185">Reference proteome</keyword>
<proteinExistence type="predicted"/>
<dbReference type="PROSITE" id="PS51334">
    <property type="entry name" value="PRONE"/>
    <property type="match status" value="1"/>
</dbReference>
<dbReference type="OrthoDB" id="1053009at2759"/>
<dbReference type="AlphaFoldDB" id="A0A8J5HYV4"/>
<dbReference type="Proteomes" id="UP000734854">
    <property type="component" value="Unassembled WGS sequence"/>
</dbReference>
<gene>
    <name evidence="5" type="ORF">ZIOFF_001605</name>
</gene>
<protein>
    <recommendedName>
        <fullName evidence="4">PRONE domain-containing protein</fullName>
    </recommendedName>
</protein>
<evidence type="ECO:0000256" key="1">
    <source>
        <dbReference type="ARBA" id="ARBA00022658"/>
    </source>
</evidence>
<evidence type="ECO:0000313" key="5">
    <source>
        <dbReference type="EMBL" id="KAG6536547.1"/>
    </source>
</evidence>
<comment type="caution">
    <text evidence="5">The sequence shown here is derived from an EMBL/GenBank/DDBJ whole genome shotgun (WGS) entry which is preliminary data.</text>
</comment>
<dbReference type="EMBL" id="JACMSC010000001">
    <property type="protein sequence ID" value="KAG6536547.1"/>
    <property type="molecule type" value="Genomic_DNA"/>
</dbReference>
<accession>A0A8J5HYV4</accession>
<dbReference type="Pfam" id="PF03759">
    <property type="entry name" value="PRONE"/>
    <property type="match status" value="1"/>
</dbReference>
<dbReference type="FunFam" id="1.20.58.2010:FF:000003">
    <property type="entry name" value="Rop guanine nucleotide exchange factor 14"/>
    <property type="match status" value="1"/>
</dbReference>
<name>A0A8J5HYV4_ZINOF</name>
<dbReference type="PANTHER" id="PTHR33101">
    <property type="entry name" value="ROP GUANINE NUCLEOTIDE EXCHANGE FACTOR 1"/>
    <property type="match status" value="1"/>
</dbReference>
<sequence length="489" mass="54755">MDSFSVPDDNSELDSHASSDRLTRSNTDIDCSTPGADSIDYSRTISSASSYSELTDDNGSTLDPPVSSPISKLVRRASPSVKKLGMKKNVDMLDWKAGSEEKAFSEIEMMKEKFSKLLLGEDMSGGGKGVCSAVALSNAITNLYATVFGHCYKLEPLPAEKKSMWRREMDCLVSVCDYIVEFFPSSQTLPDGTTLDIMATRPRSDIYLNLPALEKLDLMLLDILDCFQKTEFWYVEDDKQSLSTPSKSFRRIVQRKGEKWWLPVPCVPDTSGLSERSVKELHKRRECANQIHKAAMAINNSILSEMEVPESYTAALPKNGRVGVGDAIYRSVSTTENFSPDLLLDSLNMTSEHDALQIADRVEASMHVWLRKANMHSSSKSSWDMVKDLVADENKNQVLASRSETLLLCLKQRYPGLSQTTLDTCKIQHNKDVGQAILESYSRVLESLAFNIVAWIEDVLFVHASVRKRSRARQEQSQQDHPPSYCSEQ</sequence>
<dbReference type="GO" id="GO:0005085">
    <property type="term" value="F:guanyl-nucleotide exchange factor activity"/>
    <property type="evidence" value="ECO:0007669"/>
    <property type="project" value="UniProtKB-UniRule"/>
</dbReference>
<keyword evidence="1 2" id="KW-0344">Guanine-nucleotide releasing factor</keyword>
<feature type="region of interest" description="Disordered" evidence="3">
    <location>
        <begin position="1"/>
        <end position="71"/>
    </location>
</feature>
<dbReference type="FunFam" id="1.20.58.2010:FF:000001">
    <property type="entry name" value="Rop guanine nucleotide exchange factor 14"/>
    <property type="match status" value="1"/>
</dbReference>
<dbReference type="PANTHER" id="PTHR33101:SF47">
    <property type="entry name" value="ROP GUANINE NUCLEOTIDE EXCHANGE FACTOR 2-RELATED"/>
    <property type="match status" value="1"/>
</dbReference>
<evidence type="ECO:0000259" key="4">
    <source>
        <dbReference type="PROSITE" id="PS51334"/>
    </source>
</evidence>
<dbReference type="InterPro" id="IPR038937">
    <property type="entry name" value="RopGEF"/>
</dbReference>
<evidence type="ECO:0000313" key="6">
    <source>
        <dbReference type="Proteomes" id="UP000734854"/>
    </source>
</evidence>
<evidence type="ECO:0000256" key="3">
    <source>
        <dbReference type="SAM" id="MobiDB-lite"/>
    </source>
</evidence>
<evidence type="ECO:0000256" key="2">
    <source>
        <dbReference type="PROSITE-ProRule" id="PRU00663"/>
    </source>
</evidence>
<feature type="domain" description="PRONE" evidence="4">
    <location>
        <begin position="97"/>
        <end position="473"/>
    </location>
</feature>